<dbReference type="AlphaFoldDB" id="A0A923LWA7"/>
<sequence>MTISCLLTRHLHCDWGELCEEDWKMNDAAVRKGERLLSAYKIGGKKVFIITEWDRSVTTILFADEY</sequence>
<evidence type="ECO:0000313" key="2">
    <source>
        <dbReference type="Proteomes" id="UP000606499"/>
    </source>
</evidence>
<dbReference type="Proteomes" id="UP000606499">
    <property type="component" value="Unassembled WGS sequence"/>
</dbReference>
<keyword evidence="2" id="KW-1185">Reference proteome</keyword>
<name>A0A923LWA7_9FIRM</name>
<gene>
    <name evidence="1" type="ORF">H8S45_14015</name>
</gene>
<dbReference type="EMBL" id="JACOPL010000019">
    <property type="protein sequence ID" value="MBC5726566.1"/>
    <property type="molecule type" value="Genomic_DNA"/>
</dbReference>
<proteinExistence type="predicted"/>
<reference evidence="1" key="1">
    <citation type="submission" date="2020-08" db="EMBL/GenBank/DDBJ databases">
        <title>Genome public.</title>
        <authorList>
            <person name="Liu C."/>
            <person name="Sun Q."/>
        </authorList>
    </citation>
    <scope>NUCLEOTIDE SEQUENCE</scope>
    <source>
        <strain evidence="1">NSJ-28</strain>
    </source>
</reference>
<accession>A0A923LWA7</accession>
<organism evidence="1 2">
    <name type="scientific">Agathobaculum faecis</name>
    <dbReference type="NCBI Taxonomy" id="2763013"/>
    <lineage>
        <taxon>Bacteria</taxon>
        <taxon>Bacillati</taxon>
        <taxon>Bacillota</taxon>
        <taxon>Clostridia</taxon>
        <taxon>Eubacteriales</taxon>
        <taxon>Butyricicoccaceae</taxon>
        <taxon>Agathobaculum</taxon>
    </lineage>
</organism>
<comment type="caution">
    <text evidence="1">The sequence shown here is derived from an EMBL/GenBank/DDBJ whole genome shotgun (WGS) entry which is preliminary data.</text>
</comment>
<protein>
    <submittedName>
        <fullName evidence="1">Plasmid related protein</fullName>
    </submittedName>
</protein>
<evidence type="ECO:0000313" key="1">
    <source>
        <dbReference type="EMBL" id="MBC5726566.1"/>
    </source>
</evidence>